<comment type="subcellular location">
    <subcellularLocation>
        <location evidence="1 7">Cell membrane</location>
        <topology evidence="1 7">Multi-pass membrane protein</topology>
    </subcellularLocation>
</comment>
<feature type="transmembrane region" description="Helical" evidence="7">
    <location>
        <begin position="121"/>
        <end position="141"/>
    </location>
</feature>
<comment type="similarity">
    <text evidence="7">Belongs to the binding-protein-dependent transport system permease family.</text>
</comment>
<dbReference type="Gene3D" id="1.10.3720.10">
    <property type="entry name" value="MetI-like"/>
    <property type="match status" value="1"/>
</dbReference>
<evidence type="ECO:0000256" key="1">
    <source>
        <dbReference type="ARBA" id="ARBA00004651"/>
    </source>
</evidence>
<dbReference type="InterPro" id="IPR000515">
    <property type="entry name" value="MetI-like"/>
</dbReference>
<feature type="transmembrane region" description="Helical" evidence="7">
    <location>
        <begin position="147"/>
        <end position="168"/>
    </location>
</feature>
<dbReference type="Pfam" id="PF00528">
    <property type="entry name" value="BPD_transp_1"/>
    <property type="match status" value="1"/>
</dbReference>
<keyword evidence="10" id="KW-1185">Reference proteome</keyword>
<dbReference type="InterPro" id="IPR035906">
    <property type="entry name" value="MetI-like_sf"/>
</dbReference>
<evidence type="ECO:0000256" key="7">
    <source>
        <dbReference type="RuleBase" id="RU363032"/>
    </source>
</evidence>
<evidence type="ECO:0000256" key="4">
    <source>
        <dbReference type="ARBA" id="ARBA00022692"/>
    </source>
</evidence>
<evidence type="ECO:0000259" key="8">
    <source>
        <dbReference type="PROSITE" id="PS50928"/>
    </source>
</evidence>
<feature type="transmembrane region" description="Helical" evidence="7">
    <location>
        <begin position="20"/>
        <end position="39"/>
    </location>
</feature>
<feature type="transmembrane region" description="Helical" evidence="7">
    <location>
        <begin position="207"/>
        <end position="229"/>
    </location>
</feature>
<proteinExistence type="inferred from homology"/>
<feature type="domain" description="ABC transmembrane type-1" evidence="8">
    <location>
        <begin position="82"/>
        <end position="271"/>
    </location>
</feature>
<evidence type="ECO:0000256" key="2">
    <source>
        <dbReference type="ARBA" id="ARBA00022448"/>
    </source>
</evidence>
<dbReference type="PANTHER" id="PTHR43386">
    <property type="entry name" value="OLIGOPEPTIDE TRANSPORT SYSTEM PERMEASE PROTEIN APPC"/>
    <property type="match status" value="1"/>
</dbReference>
<feature type="transmembrane region" description="Helical" evidence="7">
    <location>
        <begin position="249"/>
        <end position="271"/>
    </location>
</feature>
<keyword evidence="4 7" id="KW-0812">Transmembrane</keyword>
<protein>
    <submittedName>
        <fullName evidence="9">ABC transporter permease</fullName>
    </submittedName>
</protein>
<comment type="caution">
    <text evidence="9">The sequence shown here is derived from an EMBL/GenBank/DDBJ whole genome shotgun (WGS) entry which is preliminary data.</text>
</comment>
<accession>A0ABS7YHH9</accession>
<keyword evidence="5 7" id="KW-1133">Transmembrane helix</keyword>
<name>A0ABS7YHH9_9VIBR</name>
<dbReference type="InterPro" id="IPR050366">
    <property type="entry name" value="BP-dependent_transpt_permease"/>
</dbReference>
<dbReference type="Proteomes" id="UP001199044">
    <property type="component" value="Unassembled WGS sequence"/>
</dbReference>
<dbReference type="PROSITE" id="PS50928">
    <property type="entry name" value="ABC_TM1"/>
    <property type="match status" value="1"/>
</dbReference>
<reference evidence="10" key="1">
    <citation type="submission" date="2023-07" db="EMBL/GenBank/DDBJ databases">
        <title>Molecular identification of indigenous halophilic bacteria isolated from red sea cost, biodegradation of synthetic dyes and assessment of degraded metabolite toxicity.</title>
        <authorList>
            <person name="Chaieb K."/>
            <person name="Altayb H.N."/>
        </authorList>
    </citation>
    <scope>NUCLEOTIDE SEQUENCE [LARGE SCALE GENOMIC DNA]</scope>
    <source>
        <strain evidence="10">K20</strain>
    </source>
</reference>
<dbReference type="RefSeq" id="WP_225249601.1">
    <property type="nucleotide sequence ID" value="NZ_CP152308.1"/>
</dbReference>
<feature type="transmembrane region" description="Helical" evidence="7">
    <location>
        <begin position="84"/>
        <end position="109"/>
    </location>
</feature>
<evidence type="ECO:0000313" key="10">
    <source>
        <dbReference type="Proteomes" id="UP001199044"/>
    </source>
</evidence>
<evidence type="ECO:0000256" key="3">
    <source>
        <dbReference type="ARBA" id="ARBA00022475"/>
    </source>
</evidence>
<evidence type="ECO:0000256" key="6">
    <source>
        <dbReference type="ARBA" id="ARBA00023136"/>
    </source>
</evidence>
<dbReference type="SUPFAM" id="SSF161098">
    <property type="entry name" value="MetI-like"/>
    <property type="match status" value="1"/>
</dbReference>
<dbReference type="CDD" id="cd06261">
    <property type="entry name" value="TM_PBP2"/>
    <property type="match status" value="1"/>
</dbReference>
<sequence>MSTTAANSHTSNVWPVIKKLLMSFSSVLCLFWLVVAIFGPSMAPHNVGQVVSDQIFGPISSQFLLGTDYLGRDNLSRILVATRYTVGLALVASVLSSMVGTLIALLAVISPKSVEVVILRVIDALISIPSKMMALVIVAGFGSSVPLLIMTAVLGYAPGAFRIAYSLALNQNEMEYVKVAMIRGEGRLYIAIREILPNILNPVLADFGLRFVFIVLLLSGLSFLGLGIQPPNADLGSLVRENIGGLSQGAPALLAPACAIGLLTVGVNLVIDRISRQRNER</sequence>
<gene>
    <name evidence="9" type="ORF">LDJ79_03380</name>
</gene>
<organism evidence="9 10">
    <name type="scientific">Vibrio tritonius</name>
    <dbReference type="NCBI Taxonomy" id="1435069"/>
    <lineage>
        <taxon>Bacteria</taxon>
        <taxon>Pseudomonadati</taxon>
        <taxon>Pseudomonadota</taxon>
        <taxon>Gammaproteobacteria</taxon>
        <taxon>Vibrionales</taxon>
        <taxon>Vibrionaceae</taxon>
        <taxon>Vibrio</taxon>
    </lineage>
</organism>
<evidence type="ECO:0000313" key="9">
    <source>
        <dbReference type="EMBL" id="MCA2015137.1"/>
    </source>
</evidence>
<keyword evidence="3" id="KW-1003">Cell membrane</keyword>
<dbReference type="EMBL" id="JAIWIU010000016">
    <property type="protein sequence ID" value="MCA2015137.1"/>
    <property type="molecule type" value="Genomic_DNA"/>
</dbReference>
<evidence type="ECO:0000256" key="5">
    <source>
        <dbReference type="ARBA" id="ARBA00022989"/>
    </source>
</evidence>
<dbReference type="PANTHER" id="PTHR43386:SF25">
    <property type="entry name" value="PEPTIDE ABC TRANSPORTER PERMEASE PROTEIN"/>
    <property type="match status" value="1"/>
</dbReference>
<keyword evidence="2 7" id="KW-0813">Transport</keyword>
<keyword evidence="6 7" id="KW-0472">Membrane</keyword>